<feature type="signal peptide" evidence="1">
    <location>
        <begin position="1"/>
        <end position="20"/>
    </location>
</feature>
<comment type="caution">
    <text evidence="3">The sequence shown here is derived from an EMBL/GenBank/DDBJ whole genome shotgun (WGS) entry which is preliminary data.</text>
</comment>
<dbReference type="InterPro" id="IPR053183">
    <property type="entry name" value="ASL1"/>
</dbReference>
<organism evidence="3 4">
    <name type="scientific">Beauveria asiatica</name>
    <dbReference type="NCBI Taxonomy" id="1069075"/>
    <lineage>
        <taxon>Eukaryota</taxon>
        <taxon>Fungi</taxon>
        <taxon>Dikarya</taxon>
        <taxon>Ascomycota</taxon>
        <taxon>Pezizomycotina</taxon>
        <taxon>Sordariomycetes</taxon>
        <taxon>Hypocreomycetidae</taxon>
        <taxon>Hypocreales</taxon>
        <taxon>Cordycipitaceae</taxon>
        <taxon>Beauveria</taxon>
    </lineage>
</organism>
<keyword evidence="4" id="KW-1185">Reference proteome</keyword>
<feature type="domain" description="Asl1-like glycosyl hydrolase catalytic" evidence="2">
    <location>
        <begin position="38"/>
        <end position="242"/>
    </location>
</feature>
<name>A0AAW0RW95_9HYPO</name>
<protein>
    <recommendedName>
        <fullName evidence="2">Asl1-like glycosyl hydrolase catalytic domain-containing protein</fullName>
    </recommendedName>
</protein>
<dbReference type="GO" id="GO:0071966">
    <property type="term" value="P:fungal-type cell wall polysaccharide metabolic process"/>
    <property type="evidence" value="ECO:0007669"/>
    <property type="project" value="TreeGrafter"/>
</dbReference>
<dbReference type="AlphaFoldDB" id="A0AAW0RW95"/>
<dbReference type="GO" id="GO:0009277">
    <property type="term" value="C:fungal-type cell wall"/>
    <property type="evidence" value="ECO:0007669"/>
    <property type="project" value="TreeGrafter"/>
</dbReference>
<dbReference type="PANTHER" id="PTHR34154:SF3">
    <property type="entry name" value="ALKALI-SENSITIVE LINKAGE PROTEIN 1"/>
    <property type="match status" value="1"/>
</dbReference>
<dbReference type="PANTHER" id="PTHR34154">
    <property type="entry name" value="ALKALI-SENSITIVE LINKAGE PROTEIN 1"/>
    <property type="match status" value="1"/>
</dbReference>
<proteinExistence type="predicted"/>
<dbReference type="InterPro" id="IPR017853">
    <property type="entry name" value="GH"/>
</dbReference>
<evidence type="ECO:0000256" key="1">
    <source>
        <dbReference type="SAM" id="SignalP"/>
    </source>
</evidence>
<accession>A0AAW0RW95</accession>
<evidence type="ECO:0000313" key="3">
    <source>
        <dbReference type="EMBL" id="KAK8146260.1"/>
    </source>
</evidence>
<gene>
    <name evidence="3" type="ORF">G3M48_003386</name>
</gene>
<dbReference type="SUPFAM" id="SSF51445">
    <property type="entry name" value="(Trans)glycosidases"/>
    <property type="match status" value="1"/>
</dbReference>
<dbReference type="Gene3D" id="3.20.20.80">
    <property type="entry name" value="Glycosidases"/>
    <property type="match status" value="1"/>
</dbReference>
<evidence type="ECO:0000259" key="2">
    <source>
        <dbReference type="Pfam" id="PF11790"/>
    </source>
</evidence>
<feature type="chain" id="PRO_5043317768" description="Asl1-like glycosyl hydrolase catalytic domain-containing protein" evidence="1">
    <location>
        <begin position="21"/>
        <end position="476"/>
    </location>
</feature>
<sequence>MHIHLSILGILLLLSKLTEADVCSCPLERPTKLVSKRGIAYNDVNLANLLRSHCPACRWAYNWGSTREEALNPDVKYVPMLWSNAPDHVQAWETRAKVDDIFFSFNEPDNAGQSNMTAVEAAAAHIRYMNSLPDQAYVGAPAITSSSNPSQGLSWLKDFLHECRNLGGCRFEFCNTHWYSEAPWIEAMFAHLDKVHQLCQGRPIWLTEFAVQGTDEEVVSFIKAAIPRLERLAYLEAYSYFWAAQGSLMPRPVWPNCKDEGPRGYRCCSVAQEITLPSDVSHHAVPLLLFPFTHVLVFVHQNQSDADDIQVQVQTWRHVQQHFHPQLPMPEVIILTKHQTLPVRALKKRLSAKLQSAVSVVQIGEHRYGVNGLKPICARSSPALARSRQRRAKDKMFFSVNHFKGLFTYSMATQEQAKPFHIIQASRTAHPVAADLVRHLSDFLDLLPADVDPEFVAESVASAFLFDHWTETMHSI</sequence>
<keyword evidence="1" id="KW-0732">Signal</keyword>
<evidence type="ECO:0000313" key="4">
    <source>
        <dbReference type="Proteomes" id="UP001397290"/>
    </source>
</evidence>
<reference evidence="3 4" key="1">
    <citation type="submission" date="2020-02" db="EMBL/GenBank/DDBJ databases">
        <title>Comparative genomics of the hypocrealean fungal genus Beauvera.</title>
        <authorList>
            <person name="Showalter D.N."/>
            <person name="Bushley K.E."/>
            <person name="Rehner S.A."/>
        </authorList>
    </citation>
    <scope>NUCLEOTIDE SEQUENCE [LARGE SCALE GENOMIC DNA]</scope>
    <source>
        <strain evidence="3 4">ARSEF4384</strain>
    </source>
</reference>
<dbReference type="Pfam" id="PF11790">
    <property type="entry name" value="Glyco_hydro_cc"/>
    <property type="match status" value="1"/>
</dbReference>
<dbReference type="Proteomes" id="UP001397290">
    <property type="component" value="Unassembled WGS sequence"/>
</dbReference>
<dbReference type="InterPro" id="IPR024655">
    <property type="entry name" value="Asl1_glyco_hydro_catalytic"/>
</dbReference>
<dbReference type="EMBL" id="JAAHCF010000222">
    <property type="protein sequence ID" value="KAK8146260.1"/>
    <property type="molecule type" value="Genomic_DNA"/>
</dbReference>